<accession>A0A2P2QNA6</accession>
<organism evidence="2">
    <name type="scientific">Rhizophora mucronata</name>
    <name type="common">Asiatic mangrove</name>
    <dbReference type="NCBI Taxonomy" id="61149"/>
    <lineage>
        <taxon>Eukaryota</taxon>
        <taxon>Viridiplantae</taxon>
        <taxon>Streptophyta</taxon>
        <taxon>Embryophyta</taxon>
        <taxon>Tracheophyta</taxon>
        <taxon>Spermatophyta</taxon>
        <taxon>Magnoliopsida</taxon>
        <taxon>eudicotyledons</taxon>
        <taxon>Gunneridae</taxon>
        <taxon>Pentapetalae</taxon>
        <taxon>rosids</taxon>
        <taxon>fabids</taxon>
        <taxon>Malpighiales</taxon>
        <taxon>Rhizophoraceae</taxon>
        <taxon>Rhizophora</taxon>
    </lineage>
</organism>
<dbReference type="EMBL" id="GGEC01087887">
    <property type="protein sequence ID" value="MBX68371.1"/>
    <property type="molecule type" value="Transcribed_RNA"/>
</dbReference>
<reference evidence="2" key="1">
    <citation type="submission" date="2018-02" db="EMBL/GenBank/DDBJ databases">
        <title>Rhizophora mucronata_Transcriptome.</title>
        <authorList>
            <person name="Meera S.P."/>
            <person name="Sreeshan A."/>
            <person name="Augustine A."/>
        </authorList>
    </citation>
    <scope>NUCLEOTIDE SEQUENCE</scope>
    <source>
        <tissue evidence="2">Leaf</tissue>
    </source>
</reference>
<proteinExistence type="predicted"/>
<protein>
    <submittedName>
        <fullName evidence="2">Uncharacterized protein</fullName>
    </submittedName>
</protein>
<sequence>MLNTKTKHSKAHIHNLVFKYQKLKGTTPGGKKKRSPSH</sequence>
<dbReference type="AlphaFoldDB" id="A0A2P2QNA6"/>
<evidence type="ECO:0000256" key="1">
    <source>
        <dbReference type="SAM" id="MobiDB-lite"/>
    </source>
</evidence>
<name>A0A2P2QNA6_RHIMU</name>
<evidence type="ECO:0000313" key="2">
    <source>
        <dbReference type="EMBL" id="MBX68371.1"/>
    </source>
</evidence>
<feature type="region of interest" description="Disordered" evidence="1">
    <location>
        <begin position="19"/>
        <end position="38"/>
    </location>
</feature>